<feature type="domain" description="Peptidase S26" evidence="13">
    <location>
        <begin position="11"/>
        <end position="177"/>
    </location>
</feature>
<dbReference type="Gene3D" id="2.10.109.10">
    <property type="entry name" value="Umud Fragment, subunit A"/>
    <property type="match status" value="1"/>
</dbReference>
<dbReference type="InterPro" id="IPR019757">
    <property type="entry name" value="Pept_S26A_signal_pept_1_Lys-AS"/>
</dbReference>
<accession>A0A0B6ANE3</accession>
<dbReference type="PROSITE" id="PS00761">
    <property type="entry name" value="SPASE_I_3"/>
    <property type="match status" value="1"/>
</dbReference>
<dbReference type="InterPro" id="IPR036286">
    <property type="entry name" value="LexA/Signal_pep-like_sf"/>
</dbReference>
<keyword evidence="8 11" id="KW-0378">Hydrolase</keyword>
<evidence type="ECO:0000256" key="9">
    <source>
        <dbReference type="ARBA" id="ARBA00022989"/>
    </source>
</evidence>
<dbReference type="FunFam" id="2.10.109.10:FF:000008">
    <property type="entry name" value="Signal peptidase I"/>
    <property type="match status" value="1"/>
</dbReference>
<evidence type="ECO:0000259" key="13">
    <source>
        <dbReference type="Pfam" id="PF10502"/>
    </source>
</evidence>
<evidence type="ECO:0000313" key="14">
    <source>
        <dbReference type="EMBL" id="AJI22143.1"/>
    </source>
</evidence>
<sequence length="186" mass="21100">MSKNNVKKEVFSWIKSIVIALVIVVGVRHFLFAPTTVHGESMYPTFEDSNRVILNKISDVDRFDMIVFHAPDADENYIKRVIGLPGDTVEMKNDVLYINGKAYKEPYLKESKKSLAPDEKFTEDFTLQTLPATDGKVKVPKNSLFVMGDNRPVSHDGRAFGFIPQKSVIGKVQFRYYPLNEVGEPK</sequence>
<dbReference type="InterPro" id="IPR019533">
    <property type="entry name" value="Peptidase_S26"/>
</dbReference>
<dbReference type="AlphaFoldDB" id="A0A0B6ANE3"/>
<dbReference type="PROSITE" id="PS00760">
    <property type="entry name" value="SPASE_I_2"/>
    <property type="match status" value="1"/>
</dbReference>
<evidence type="ECO:0000256" key="4">
    <source>
        <dbReference type="ARBA" id="ARBA00013208"/>
    </source>
</evidence>
<comment type="catalytic activity">
    <reaction evidence="1 11">
        <text>Cleavage of hydrophobic, N-terminal signal or leader sequences from secreted and periplasmic proteins.</text>
        <dbReference type="EC" id="3.4.21.89"/>
    </reaction>
</comment>
<keyword evidence="6 11" id="KW-0645">Protease</keyword>
<dbReference type="Proteomes" id="UP000031829">
    <property type="component" value="Chromosome"/>
</dbReference>
<dbReference type="PANTHER" id="PTHR43390">
    <property type="entry name" value="SIGNAL PEPTIDASE I"/>
    <property type="match status" value="1"/>
</dbReference>
<evidence type="ECO:0000256" key="2">
    <source>
        <dbReference type="ARBA" id="ARBA00004401"/>
    </source>
</evidence>
<dbReference type="GO" id="GO:0009003">
    <property type="term" value="F:signal peptidase activity"/>
    <property type="evidence" value="ECO:0007669"/>
    <property type="project" value="UniProtKB-EC"/>
</dbReference>
<reference evidence="14 15" key="1">
    <citation type="journal article" date="2015" name="Genome Announc.">
        <title>Complete genome sequences for 35 biothreat assay-relevant bacillus species.</title>
        <authorList>
            <person name="Johnson S.L."/>
            <person name="Daligault H.E."/>
            <person name="Davenport K.W."/>
            <person name="Jaissle J."/>
            <person name="Frey K.G."/>
            <person name="Ladner J.T."/>
            <person name="Broomall S.M."/>
            <person name="Bishop-Lilly K.A."/>
            <person name="Bruce D.C."/>
            <person name="Gibbons H.S."/>
            <person name="Coyne S.R."/>
            <person name="Lo C.C."/>
            <person name="Meincke L."/>
            <person name="Munk A.C."/>
            <person name="Koroleva G.I."/>
            <person name="Rosenzweig C.N."/>
            <person name="Palacios G.F."/>
            <person name="Redden C.L."/>
            <person name="Minogue T.D."/>
            <person name="Chain P.S."/>
        </authorList>
    </citation>
    <scope>NUCLEOTIDE SEQUENCE [LARGE SCALE GENOMIC DNA]</scope>
    <source>
        <strain evidence="15">ATCC 14581 / DSM 32 / JCM 2506 / NBRC 15308 / NCIMB 9376 / NCTC 10342 / NRRL B-14308 / VKM B-512</strain>
    </source>
</reference>
<dbReference type="SUPFAM" id="SSF51306">
    <property type="entry name" value="LexA/Signal peptidase"/>
    <property type="match status" value="1"/>
</dbReference>
<keyword evidence="10" id="KW-0472">Membrane</keyword>
<dbReference type="GO" id="GO:0004252">
    <property type="term" value="F:serine-type endopeptidase activity"/>
    <property type="evidence" value="ECO:0007669"/>
    <property type="project" value="InterPro"/>
</dbReference>
<dbReference type="PRINTS" id="PR00727">
    <property type="entry name" value="LEADERPTASE"/>
</dbReference>
<evidence type="ECO:0000256" key="12">
    <source>
        <dbReference type="RuleBase" id="RU362042"/>
    </source>
</evidence>
<dbReference type="EC" id="3.4.21.89" evidence="4 11"/>
<evidence type="ECO:0000256" key="10">
    <source>
        <dbReference type="ARBA" id="ARBA00023136"/>
    </source>
</evidence>
<dbReference type="PANTHER" id="PTHR43390:SF1">
    <property type="entry name" value="CHLOROPLAST PROCESSING PEPTIDASE"/>
    <property type="match status" value="1"/>
</dbReference>
<dbReference type="GO" id="GO:0006465">
    <property type="term" value="P:signal peptide processing"/>
    <property type="evidence" value="ECO:0007669"/>
    <property type="project" value="InterPro"/>
</dbReference>
<keyword evidence="5" id="KW-1003">Cell membrane</keyword>
<evidence type="ECO:0000256" key="5">
    <source>
        <dbReference type="ARBA" id="ARBA00022475"/>
    </source>
</evidence>
<dbReference type="InterPro" id="IPR019758">
    <property type="entry name" value="Pept_S26A_signal_pept_1_CS"/>
</dbReference>
<dbReference type="InterPro" id="IPR019756">
    <property type="entry name" value="Pept_S26A_signal_pept_1_Ser-AS"/>
</dbReference>
<evidence type="ECO:0000256" key="7">
    <source>
        <dbReference type="ARBA" id="ARBA00022692"/>
    </source>
</evidence>
<dbReference type="GeneID" id="93643655"/>
<dbReference type="Pfam" id="PF10502">
    <property type="entry name" value="Peptidase_S26"/>
    <property type="match status" value="1"/>
</dbReference>
<dbReference type="HOGENOM" id="CLU_028723_5_0_9"/>
<evidence type="ECO:0000256" key="6">
    <source>
        <dbReference type="ARBA" id="ARBA00022670"/>
    </source>
</evidence>
<dbReference type="RefSeq" id="WP_016764841.1">
    <property type="nucleotide sequence ID" value="NZ_BCVB01000006.1"/>
</dbReference>
<evidence type="ECO:0000256" key="1">
    <source>
        <dbReference type="ARBA" id="ARBA00000677"/>
    </source>
</evidence>
<dbReference type="InterPro" id="IPR000223">
    <property type="entry name" value="Pept_S26A_signal_pept_1"/>
</dbReference>
<proteinExistence type="inferred from homology"/>
<dbReference type="CDD" id="cd06530">
    <property type="entry name" value="S26_SPase_I"/>
    <property type="match status" value="1"/>
</dbReference>
<comment type="subcellular location">
    <subcellularLocation>
        <location evidence="2">Cell membrane</location>
        <topology evidence="2">Single-pass type II membrane protein</topology>
    </subcellularLocation>
    <subcellularLocation>
        <location evidence="12">Membrane</location>
        <topology evidence="12">Single-pass type II membrane protein</topology>
    </subcellularLocation>
</comment>
<evidence type="ECO:0000256" key="8">
    <source>
        <dbReference type="ARBA" id="ARBA00022801"/>
    </source>
</evidence>
<evidence type="ECO:0000256" key="11">
    <source>
        <dbReference type="RuleBase" id="RU003993"/>
    </source>
</evidence>
<dbReference type="KEGG" id="bmeg:BG04_135"/>
<dbReference type="GO" id="GO:0005886">
    <property type="term" value="C:plasma membrane"/>
    <property type="evidence" value="ECO:0007669"/>
    <property type="project" value="UniProtKB-SubCell"/>
</dbReference>
<keyword evidence="9" id="KW-1133">Transmembrane helix</keyword>
<comment type="similarity">
    <text evidence="3 12">Belongs to the peptidase S26 family.</text>
</comment>
<protein>
    <recommendedName>
        <fullName evidence="4 11">Signal peptidase I</fullName>
        <ecNumber evidence="4 11">3.4.21.89</ecNumber>
    </recommendedName>
</protein>
<evidence type="ECO:0000256" key="3">
    <source>
        <dbReference type="ARBA" id="ARBA00009370"/>
    </source>
</evidence>
<gene>
    <name evidence="14" type="primary">lepB</name>
    <name evidence="14" type="ORF">BG04_135</name>
</gene>
<dbReference type="NCBIfam" id="TIGR02227">
    <property type="entry name" value="sigpep_I_bact"/>
    <property type="match status" value="1"/>
</dbReference>
<dbReference type="PROSITE" id="PS00501">
    <property type="entry name" value="SPASE_I_1"/>
    <property type="match status" value="1"/>
</dbReference>
<organism evidence="14 15">
    <name type="scientific">Priestia megaterium (strain ATCC 14581 / DSM 32 / CCUG 1817 / JCM 2506 / NBRC 15308 / NCIMB 9376 / NCTC 10342 / NRRL B-14308 / VKM B-512 / Ford 19)</name>
    <name type="common">Bacillus megaterium</name>
    <dbReference type="NCBI Taxonomy" id="1348623"/>
    <lineage>
        <taxon>Bacteria</taxon>
        <taxon>Bacillati</taxon>
        <taxon>Bacillota</taxon>
        <taxon>Bacilli</taxon>
        <taxon>Bacillales</taxon>
        <taxon>Bacillaceae</taxon>
        <taxon>Priestia</taxon>
    </lineage>
</organism>
<keyword evidence="7" id="KW-0812">Transmembrane</keyword>
<evidence type="ECO:0000313" key="15">
    <source>
        <dbReference type="Proteomes" id="UP000031829"/>
    </source>
</evidence>
<name>A0A0B6ANE3_PRIM2</name>
<dbReference type="EMBL" id="CP009920">
    <property type="protein sequence ID" value="AJI22143.1"/>
    <property type="molecule type" value="Genomic_DNA"/>
</dbReference>